<accession>A0A7M5V528</accession>
<sequence length="123" mass="14542">KYLDDNDLLVNIIEDKEFEQSRNYLPNNLRVENPMRRKKSNSLKLINFMTKDFLEEETLCHCKEQCGGTSHFILVFVQETDQENYVGECLVLIKERGSKTRQGKENEEKRFYNPCVYAIVGDR</sequence>
<evidence type="ECO:0000313" key="2">
    <source>
        <dbReference type="Proteomes" id="UP000594262"/>
    </source>
</evidence>
<proteinExistence type="predicted"/>
<dbReference type="EnsemblMetazoa" id="CLYHEMT003543.1">
    <property type="protein sequence ID" value="CLYHEMP003543.1"/>
    <property type="gene ID" value="CLYHEMG003543"/>
</dbReference>
<protein>
    <submittedName>
        <fullName evidence="1">Uncharacterized protein</fullName>
    </submittedName>
</protein>
<reference evidence="1" key="1">
    <citation type="submission" date="2021-01" db="UniProtKB">
        <authorList>
            <consortium name="EnsemblMetazoa"/>
        </authorList>
    </citation>
    <scope>IDENTIFICATION</scope>
</reference>
<keyword evidence="2" id="KW-1185">Reference proteome</keyword>
<dbReference type="AlphaFoldDB" id="A0A7M5V528"/>
<name>A0A7M5V528_9CNID</name>
<evidence type="ECO:0000313" key="1">
    <source>
        <dbReference type="EnsemblMetazoa" id="CLYHEMP003543.1"/>
    </source>
</evidence>
<organism evidence="1 2">
    <name type="scientific">Clytia hemisphaerica</name>
    <dbReference type="NCBI Taxonomy" id="252671"/>
    <lineage>
        <taxon>Eukaryota</taxon>
        <taxon>Metazoa</taxon>
        <taxon>Cnidaria</taxon>
        <taxon>Hydrozoa</taxon>
        <taxon>Hydroidolina</taxon>
        <taxon>Leptothecata</taxon>
        <taxon>Obeliida</taxon>
        <taxon>Clytiidae</taxon>
        <taxon>Clytia</taxon>
    </lineage>
</organism>
<dbReference type="Proteomes" id="UP000594262">
    <property type="component" value="Unplaced"/>
</dbReference>